<accession>A0A9D9NPU3</accession>
<evidence type="ECO:0000256" key="3">
    <source>
        <dbReference type="ARBA" id="ARBA00022692"/>
    </source>
</evidence>
<dbReference type="Proteomes" id="UP000823772">
    <property type="component" value="Unassembled WGS sequence"/>
</dbReference>
<dbReference type="EMBL" id="JADILY010000050">
    <property type="protein sequence ID" value="MBO8481382.1"/>
    <property type="molecule type" value="Genomic_DNA"/>
</dbReference>
<dbReference type="NCBIfam" id="TIGR00797">
    <property type="entry name" value="matE"/>
    <property type="match status" value="1"/>
</dbReference>
<feature type="transmembrane region" description="Helical" evidence="6">
    <location>
        <begin position="12"/>
        <end position="30"/>
    </location>
</feature>
<feature type="transmembrane region" description="Helical" evidence="6">
    <location>
        <begin position="387"/>
        <end position="412"/>
    </location>
</feature>
<feature type="transmembrane region" description="Helical" evidence="6">
    <location>
        <begin position="265"/>
        <end position="288"/>
    </location>
</feature>
<dbReference type="GO" id="GO:0005886">
    <property type="term" value="C:plasma membrane"/>
    <property type="evidence" value="ECO:0007669"/>
    <property type="project" value="TreeGrafter"/>
</dbReference>
<reference evidence="7" key="2">
    <citation type="journal article" date="2021" name="PeerJ">
        <title>Extensive microbial diversity within the chicken gut microbiome revealed by metagenomics and culture.</title>
        <authorList>
            <person name="Gilroy R."/>
            <person name="Ravi A."/>
            <person name="Getino M."/>
            <person name="Pursley I."/>
            <person name="Horton D.L."/>
            <person name="Alikhan N.F."/>
            <person name="Baker D."/>
            <person name="Gharbi K."/>
            <person name="Hall N."/>
            <person name="Watson M."/>
            <person name="Adriaenssens E.M."/>
            <person name="Foster-Nyarko E."/>
            <person name="Jarju S."/>
            <person name="Secka A."/>
            <person name="Antonio M."/>
            <person name="Oren A."/>
            <person name="Chaudhuri R.R."/>
            <person name="La Ragione R."/>
            <person name="Hildebrand F."/>
            <person name="Pallen M.J."/>
        </authorList>
    </citation>
    <scope>NUCLEOTIDE SEQUENCE</scope>
    <source>
        <strain evidence="7">B3-2255</strain>
    </source>
</reference>
<evidence type="ECO:0000313" key="7">
    <source>
        <dbReference type="EMBL" id="MBO8481382.1"/>
    </source>
</evidence>
<dbReference type="AlphaFoldDB" id="A0A9D9NPU3"/>
<name>A0A9D9NPU3_9BACT</name>
<comment type="similarity">
    <text evidence="2">Belongs to the multi antimicrobial extrusion (MATE) (TC 2.A.66.1) family.</text>
</comment>
<proteinExistence type="inferred from homology"/>
<evidence type="ECO:0000256" key="6">
    <source>
        <dbReference type="SAM" id="Phobius"/>
    </source>
</evidence>
<dbReference type="InterPro" id="IPR044644">
    <property type="entry name" value="DinF-like"/>
</dbReference>
<evidence type="ECO:0000256" key="4">
    <source>
        <dbReference type="ARBA" id="ARBA00022989"/>
    </source>
</evidence>
<feature type="transmembrane region" description="Helical" evidence="6">
    <location>
        <begin position="240"/>
        <end position="259"/>
    </location>
</feature>
<gene>
    <name evidence="7" type="ORF">IAC87_02410</name>
</gene>
<keyword evidence="4 6" id="KW-1133">Transmembrane helix</keyword>
<feature type="transmembrane region" description="Helical" evidence="6">
    <location>
        <begin position="87"/>
        <end position="109"/>
    </location>
</feature>
<feature type="transmembrane region" description="Helical" evidence="6">
    <location>
        <begin position="352"/>
        <end position="375"/>
    </location>
</feature>
<comment type="caution">
    <text evidence="7">The sequence shown here is derived from an EMBL/GenBank/DDBJ whole genome shotgun (WGS) entry which is preliminary data.</text>
</comment>
<feature type="transmembrane region" description="Helical" evidence="6">
    <location>
        <begin position="432"/>
        <end position="454"/>
    </location>
</feature>
<feature type="transmembrane region" description="Helical" evidence="6">
    <location>
        <begin position="162"/>
        <end position="180"/>
    </location>
</feature>
<feature type="transmembrane region" description="Helical" evidence="6">
    <location>
        <begin position="42"/>
        <end position="66"/>
    </location>
</feature>
<dbReference type="Pfam" id="PF01554">
    <property type="entry name" value="MatE"/>
    <property type="match status" value="2"/>
</dbReference>
<dbReference type="GO" id="GO:0042910">
    <property type="term" value="F:xenobiotic transmembrane transporter activity"/>
    <property type="evidence" value="ECO:0007669"/>
    <property type="project" value="InterPro"/>
</dbReference>
<dbReference type="CDD" id="cd13136">
    <property type="entry name" value="MATE_DinF_like"/>
    <property type="match status" value="1"/>
</dbReference>
<feature type="transmembrane region" description="Helical" evidence="6">
    <location>
        <begin position="186"/>
        <end position="209"/>
    </location>
</feature>
<organism evidence="7 8">
    <name type="scientific">Candidatus Merdivivens faecigallinarum</name>
    <dbReference type="NCBI Taxonomy" id="2840871"/>
    <lineage>
        <taxon>Bacteria</taxon>
        <taxon>Pseudomonadati</taxon>
        <taxon>Bacteroidota</taxon>
        <taxon>Bacteroidia</taxon>
        <taxon>Bacteroidales</taxon>
        <taxon>Muribaculaceae</taxon>
        <taxon>Muribaculaceae incertae sedis</taxon>
        <taxon>Candidatus Merdivivens</taxon>
    </lineage>
</organism>
<protein>
    <submittedName>
        <fullName evidence="7">MATE family efflux transporter</fullName>
    </submittedName>
</protein>
<evidence type="ECO:0000256" key="5">
    <source>
        <dbReference type="ARBA" id="ARBA00023136"/>
    </source>
</evidence>
<dbReference type="GO" id="GO:0015297">
    <property type="term" value="F:antiporter activity"/>
    <property type="evidence" value="ECO:0007669"/>
    <property type="project" value="InterPro"/>
</dbReference>
<comment type="subcellular location">
    <subcellularLocation>
        <location evidence="1">Membrane</location>
        <topology evidence="1">Multi-pass membrane protein</topology>
    </subcellularLocation>
</comment>
<sequence length="465" mass="51018">MAVEGMNRRILRLALPSILANITVPLVGMADTAIAGHLGHASFIGGIAVGTMLFDLIYWNFGFLRVGTGGLAAQAYGRKDDRDAARIFLRGLVTSVLCALAVWILQWVVVQAAFLVIDCTRQVKELALTYFNIRIWAAPATLSMFVFKGWFIGMQDTVRPMAVDIFVNVANIAASLFLAVRTPLGFAGVAWGTVFAQYSGLALSIILLLSKYRHVFKGVGLRESMGGGRLSSFFRMNGNLFIRSVCIILVYIGFTTISARFGDELLAVGAILMKLLMIFSFFIDGFAYAGEALSGRYVGEMRYDCFKDAVRRIFVWGASISVIFLFVYGIAGKYLLQLMTDERTVVELAMSYMPWLMLMPLLGCAAFIWDGVFVGATETKCIRNSMIYAMAGFFICYYAGAALLGVPVSGLVEGPVSVAGDGTFTVLREASLGIHVLCGAYFVHLIVRSAYMTLCYRSLVKKKFY</sequence>
<dbReference type="PANTHER" id="PTHR42893:SF46">
    <property type="entry name" value="PROTEIN DETOXIFICATION 44, CHLOROPLASTIC"/>
    <property type="match status" value="1"/>
</dbReference>
<keyword evidence="3 6" id="KW-0812">Transmembrane</keyword>
<dbReference type="PANTHER" id="PTHR42893">
    <property type="entry name" value="PROTEIN DETOXIFICATION 44, CHLOROPLASTIC-RELATED"/>
    <property type="match status" value="1"/>
</dbReference>
<feature type="transmembrane region" description="Helical" evidence="6">
    <location>
        <begin position="129"/>
        <end position="150"/>
    </location>
</feature>
<evidence type="ECO:0000313" key="8">
    <source>
        <dbReference type="Proteomes" id="UP000823772"/>
    </source>
</evidence>
<feature type="transmembrane region" description="Helical" evidence="6">
    <location>
        <begin position="309"/>
        <end position="332"/>
    </location>
</feature>
<evidence type="ECO:0000256" key="2">
    <source>
        <dbReference type="ARBA" id="ARBA00010199"/>
    </source>
</evidence>
<dbReference type="InterPro" id="IPR002528">
    <property type="entry name" value="MATE_fam"/>
</dbReference>
<keyword evidence="5 6" id="KW-0472">Membrane</keyword>
<evidence type="ECO:0000256" key="1">
    <source>
        <dbReference type="ARBA" id="ARBA00004141"/>
    </source>
</evidence>
<reference evidence="7" key="1">
    <citation type="submission" date="2020-10" db="EMBL/GenBank/DDBJ databases">
        <authorList>
            <person name="Gilroy R."/>
        </authorList>
    </citation>
    <scope>NUCLEOTIDE SEQUENCE</scope>
    <source>
        <strain evidence="7">B3-2255</strain>
    </source>
</reference>